<name>A0A6A6P2Y0_9PEZI</name>
<proteinExistence type="predicted"/>
<sequence length="67" mass="7041">MAHAYGAPSYISTQGRRQDQQLFVADCGILRHPASLFCGACPSIIGECVWGAARGPHAGVIASTIRV</sequence>
<organism evidence="1 2">
    <name type="scientific">Lineolata rhizophorae</name>
    <dbReference type="NCBI Taxonomy" id="578093"/>
    <lineage>
        <taxon>Eukaryota</taxon>
        <taxon>Fungi</taxon>
        <taxon>Dikarya</taxon>
        <taxon>Ascomycota</taxon>
        <taxon>Pezizomycotina</taxon>
        <taxon>Dothideomycetes</taxon>
        <taxon>Dothideomycetes incertae sedis</taxon>
        <taxon>Lineolatales</taxon>
        <taxon>Lineolataceae</taxon>
        <taxon>Lineolata</taxon>
    </lineage>
</organism>
<reference evidence="1" key="1">
    <citation type="journal article" date="2020" name="Stud. Mycol.">
        <title>101 Dothideomycetes genomes: a test case for predicting lifestyles and emergence of pathogens.</title>
        <authorList>
            <person name="Haridas S."/>
            <person name="Albert R."/>
            <person name="Binder M."/>
            <person name="Bloem J."/>
            <person name="Labutti K."/>
            <person name="Salamov A."/>
            <person name="Andreopoulos B."/>
            <person name="Baker S."/>
            <person name="Barry K."/>
            <person name="Bills G."/>
            <person name="Bluhm B."/>
            <person name="Cannon C."/>
            <person name="Castanera R."/>
            <person name="Culley D."/>
            <person name="Daum C."/>
            <person name="Ezra D."/>
            <person name="Gonzalez J."/>
            <person name="Henrissat B."/>
            <person name="Kuo A."/>
            <person name="Liang C."/>
            <person name="Lipzen A."/>
            <person name="Lutzoni F."/>
            <person name="Magnuson J."/>
            <person name="Mondo S."/>
            <person name="Nolan M."/>
            <person name="Ohm R."/>
            <person name="Pangilinan J."/>
            <person name="Park H.-J."/>
            <person name="Ramirez L."/>
            <person name="Alfaro M."/>
            <person name="Sun H."/>
            <person name="Tritt A."/>
            <person name="Yoshinaga Y."/>
            <person name="Zwiers L.-H."/>
            <person name="Turgeon B."/>
            <person name="Goodwin S."/>
            <person name="Spatafora J."/>
            <person name="Crous P."/>
            <person name="Grigoriev I."/>
        </authorList>
    </citation>
    <scope>NUCLEOTIDE SEQUENCE</scope>
    <source>
        <strain evidence="1">ATCC 16933</strain>
    </source>
</reference>
<gene>
    <name evidence="1" type="ORF">BDY21DRAFT_341658</name>
</gene>
<dbReference type="Proteomes" id="UP000799766">
    <property type="component" value="Unassembled WGS sequence"/>
</dbReference>
<protein>
    <submittedName>
        <fullName evidence="1">Uncharacterized protein</fullName>
    </submittedName>
</protein>
<dbReference type="EMBL" id="MU001678">
    <property type="protein sequence ID" value="KAF2458147.1"/>
    <property type="molecule type" value="Genomic_DNA"/>
</dbReference>
<accession>A0A6A6P2Y0</accession>
<evidence type="ECO:0000313" key="1">
    <source>
        <dbReference type="EMBL" id="KAF2458147.1"/>
    </source>
</evidence>
<dbReference type="AlphaFoldDB" id="A0A6A6P2Y0"/>
<evidence type="ECO:0000313" key="2">
    <source>
        <dbReference type="Proteomes" id="UP000799766"/>
    </source>
</evidence>
<keyword evidence="2" id="KW-1185">Reference proteome</keyword>